<feature type="transmembrane region" description="Helical" evidence="2">
    <location>
        <begin position="28"/>
        <end position="51"/>
    </location>
</feature>
<evidence type="ECO:0000256" key="2">
    <source>
        <dbReference type="SAM" id="Phobius"/>
    </source>
</evidence>
<dbReference type="EMBL" id="JANPWB010000013">
    <property type="protein sequence ID" value="KAJ1107930.1"/>
    <property type="molecule type" value="Genomic_DNA"/>
</dbReference>
<reference evidence="3" key="1">
    <citation type="journal article" date="2022" name="bioRxiv">
        <title>Sequencing and chromosome-scale assembly of the giantPleurodeles waltlgenome.</title>
        <authorList>
            <person name="Brown T."/>
            <person name="Elewa A."/>
            <person name="Iarovenko S."/>
            <person name="Subramanian E."/>
            <person name="Araus A.J."/>
            <person name="Petzold A."/>
            <person name="Susuki M."/>
            <person name="Suzuki K.-i.T."/>
            <person name="Hayashi T."/>
            <person name="Toyoda A."/>
            <person name="Oliveira C."/>
            <person name="Osipova E."/>
            <person name="Leigh N.D."/>
            <person name="Simon A."/>
            <person name="Yun M.H."/>
        </authorList>
    </citation>
    <scope>NUCLEOTIDE SEQUENCE</scope>
    <source>
        <strain evidence="3">20211129_DDA</strain>
        <tissue evidence="3">Liver</tissue>
    </source>
</reference>
<proteinExistence type="predicted"/>
<dbReference type="AlphaFoldDB" id="A0AAV7N5G8"/>
<sequence>MASCPYPLSRHWYDSVSDQAQMLCKLTWLFGGHLFVAGVLQFLLQCFTAQVKRRGARMLARGSKAAPAGIKAWAATRLEKSHGSGGASESKTLRGSARSAAEPDKVRSASLSKVVSAPLVKYFKVKTHTDMTAKSKDITDNNSKTCGNVEPKINALSGDCVSEREEETHKDPPQIEKSGVPCTSVCANLSTKEVDEGNKLEKSNDSVSRDILAQVEVQAVTPALLCDLSTLNVGEEIHTGEQTG</sequence>
<protein>
    <submittedName>
        <fullName evidence="3">Uncharacterized protein</fullName>
    </submittedName>
</protein>
<comment type="caution">
    <text evidence="3">The sequence shown here is derived from an EMBL/GenBank/DDBJ whole genome shotgun (WGS) entry which is preliminary data.</text>
</comment>
<feature type="region of interest" description="Disordered" evidence="1">
    <location>
        <begin position="81"/>
        <end position="107"/>
    </location>
</feature>
<gene>
    <name evidence="3" type="ORF">NDU88_005316</name>
</gene>
<organism evidence="3 4">
    <name type="scientific">Pleurodeles waltl</name>
    <name type="common">Iberian ribbed newt</name>
    <dbReference type="NCBI Taxonomy" id="8319"/>
    <lineage>
        <taxon>Eukaryota</taxon>
        <taxon>Metazoa</taxon>
        <taxon>Chordata</taxon>
        <taxon>Craniata</taxon>
        <taxon>Vertebrata</taxon>
        <taxon>Euteleostomi</taxon>
        <taxon>Amphibia</taxon>
        <taxon>Batrachia</taxon>
        <taxon>Caudata</taxon>
        <taxon>Salamandroidea</taxon>
        <taxon>Salamandridae</taxon>
        <taxon>Pleurodelinae</taxon>
        <taxon>Pleurodeles</taxon>
    </lineage>
</organism>
<name>A0AAV7N5G8_PLEWA</name>
<evidence type="ECO:0000256" key="1">
    <source>
        <dbReference type="SAM" id="MobiDB-lite"/>
    </source>
</evidence>
<keyword evidence="4" id="KW-1185">Reference proteome</keyword>
<keyword evidence="2" id="KW-1133">Transmembrane helix</keyword>
<accession>A0AAV7N5G8</accession>
<keyword evidence="2" id="KW-0472">Membrane</keyword>
<evidence type="ECO:0000313" key="3">
    <source>
        <dbReference type="EMBL" id="KAJ1107930.1"/>
    </source>
</evidence>
<keyword evidence="2" id="KW-0812">Transmembrane</keyword>
<dbReference type="Proteomes" id="UP001066276">
    <property type="component" value="Chromosome 9"/>
</dbReference>
<evidence type="ECO:0000313" key="4">
    <source>
        <dbReference type="Proteomes" id="UP001066276"/>
    </source>
</evidence>